<protein>
    <submittedName>
        <fullName evidence="2">Uncharacterized protein</fullName>
    </submittedName>
</protein>
<feature type="transmembrane region" description="Helical" evidence="1">
    <location>
        <begin position="186"/>
        <end position="209"/>
    </location>
</feature>
<gene>
    <name evidence="2" type="ORF">IPOD504_LOCUS15113</name>
</gene>
<sequence length="328" mass="37111">MDAALSMLDFHRKMMNEYQCRNYVAEQILQEMGKSVMQSRLGKPYDVNSKDGSAISRSQDLRNNVMYDIGSANYQEWLSKVAAINDVYRHYKVNNTINASNVPSSHTLQPHLQTREGYEVYEGHDTPSYSEAETMPYEVSKHSGGYEYSMPPPPPPVYHAPHEPHEDYVVERESHNGLGIADLFDISLTGIAFLSFGMFVLQVLMCITMSDQRTQVMQMVDNGDTVNVDEVFRFKRDSGRAAPVRDLNTLTRYALMAVRPRSTPCLYRVLCLGNKRAKNLDNTNRYWLPLWHAGVAWLRGGALGALRASVLGLGGADCEHLYPKHHCI</sequence>
<feature type="non-terminal residue" evidence="2">
    <location>
        <position position="328"/>
    </location>
</feature>
<evidence type="ECO:0000313" key="3">
    <source>
        <dbReference type="Proteomes" id="UP000837857"/>
    </source>
</evidence>
<name>A0ABN8J2C9_9NEOP</name>
<proteinExistence type="predicted"/>
<evidence type="ECO:0000313" key="2">
    <source>
        <dbReference type="EMBL" id="CAH2071425.1"/>
    </source>
</evidence>
<reference evidence="2" key="1">
    <citation type="submission" date="2022-03" db="EMBL/GenBank/DDBJ databases">
        <authorList>
            <person name="Martin H S."/>
        </authorList>
    </citation>
    <scope>NUCLEOTIDE SEQUENCE</scope>
</reference>
<keyword evidence="3" id="KW-1185">Reference proteome</keyword>
<accession>A0ABN8J2C9</accession>
<organism evidence="2 3">
    <name type="scientific">Iphiclides podalirius</name>
    <name type="common">scarce swallowtail</name>
    <dbReference type="NCBI Taxonomy" id="110791"/>
    <lineage>
        <taxon>Eukaryota</taxon>
        <taxon>Metazoa</taxon>
        <taxon>Ecdysozoa</taxon>
        <taxon>Arthropoda</taxon>
        <taxon>Hexapoda</taxon>
        <taxon>Insecta</taxon>
        <taxon>Pterygota</taxon>
        <taxon>Neoptera</taxon>
        <taxon>Endopterygota</taxon>
        <taxon>Lepidoptera</taxon>
        <taxon>Glossata</taxon>
        <taxon>Ditrysia</taxon>
        <taxon>Papilionoidea</taxon>
        <taxon>Papilionidae</taxon>
        <taxon>Papilioninae</taxon>
        <taxon>Iphiclides</taxon>
    </lineage>
</organism>
<keyword evidence="1" id="KW-0472">Membrane</keyword>
<dbReference type="EMBL" id="OW152818">
    <property type="protein sequence ID" value="CAH2071425.1"/>
    <property type="molecule type" value="Genomic_DNA"/>
</dbReference>
<keyword evidence="1" id="KW-1133">Transmembrane helix</keyword>
<evidence type="ECO:0000256" key="1">
    <source>
        <dbReference type="SAM" id="Phobius"/>
    </source>
</evidence>
<keyword evidence="1" id="KW-0812">Transmembrane</keyword>
<dbReference type="Proteomes" id="UP000837857">
    <property type="component" value="Chromosome 6"/>
</dbReference>